<reference evidence="3 4" key="1">
    <citation type="submission" date="2015-04" db="EMBL/GenBank/DDBJ databases">
        <title>Complete genome of flavobacterium.</title>
        <authorList>
            <person name="Kwon Y.M."/>
            <person name="Kim S.-J."/>
        </authorList>
    </citation>
    <scope>NUCLEOTIDE SEQUENCE [LARGE SCALE GENOMIC DNA]</scope>
    <source>
        <strain evidence="3 4">DK169</strain>
    </source>
</reference>
<dbReference type="Pfam" id="PF04536">
    <property type="entry name" value="TPM_phosphatase"/>
    <property type="match status" value="1"/>
</dbReference>
<evidence type="ECO:0000259" key="2">
    <source>
        <dbReference type="Pfam" id="PF04536"/>
    </source>
</evidence>
<dbReference type="OrthoDB" id="9810918at2"/>
<organism evidence="3 4">
    <name type="scientific">Flagellimonas eckloniae</name>
    <dbReference type="NCBI Taxonomy" id="346185"/>
    <lineage>
        <taxon>Bacteria</taxon>
        <taxon>Pseudomonadati</taxon>
        <taxon>Bacteroidota</taxon>
        <taxon>Flavobacteriia</taxon>
        <taxon>Flavobacteriales</taxon>
        <taxon>Flavobacteriaceae</taxon>
        <taxon>Flagellimonas</taxon>
    </lineage>
</organism>
<dbReference type="PANTHER" id="PTHR30373">
    <property type="entry name" value="UPF0603 PROTEIN YGCG"/>
    <property type="match status" value="1"/>
</dbReference>
<dbReference type="AlphaFoldDB" id="A0A0Q0X0F8"/>
<evidence type="ECO:0000313" key="3">
    <source>
        <dbReference type="EMBL" id="KQC31121.1"/>
    </source>
</evidence>
<gene>
    <name evidence="3" type="ORF">AAY42_15395</name>
</gene>
<proteinExistence type="predicted"/>
<name>A0A0Q0X0F8_9FLAO</name>
<keyword evidence="1" id="KW-1133">Transmembrane helix</keyword>
<dbReference type="Gene3D" id="3.10.310.50">
    <property type="match status" value="1"/>
</dbReference>
<evidence type="ECO:0000256" key="1">
    <source>
        <dbReference type="SAM" id="Phobius"/>
    </source>
</evidence>
<protein>
    <submittedName>
        <fullName evidence="3">Methanol dehydrogenase</fullName>
    </submittedName>
</protein>
<keyword evidence="4" id="KW-1185">Reference proteome</keyword>
<dbReference type="PANTHER" id="PTHR30373:SF2">
    <property type="entry name" value="UPF0603 PROTEIN YGCG"/>
    <property type="match status" value="1"/>
</dbReference>
<keyword evidence="1" id="KW-0472">Membrane</keyword>
<comment type="caution">
    <text evidence="3">The sequence shown here is derived from an EMBL/GenBank/DDBJ whole genome shotgun (WGS) entry which is preliminary data.</text>
</comment>
<dbReference type="PATRIC" id="fig|1547436.3.peg.3175"/>
<keyword evidence="1" id="KW-0812">Transmembrane</keyword>
<dbReference type="RefSeq" id="WP_055396805.1">
    <property type="nucleotide sequence ID" value="NZ_LCTZ01000002.1"/>
</dbReference>
<dbReference type="Proteomes" id="UP000050827">
    <property type="component" value="Unassembled WGS sequence"/>
</dbReference>
<accession>A0A0Q0X0F8</accession>
<evidence type="ECO:0000313" key="4">
    <source>
        <dbReference type="Proteomes" id="UP000050827"/>
    </source>
</evidence>
<dbReference type="InterPro" id="IPR007621">
    <property type="entry name" value="TPM_dom"/>
</dbReference>
<feature type="domain" description="TPM" evidence="2">
    <location>
        <begin position="34"/>
        <end position="157"/>
    </location>
</feature>
<sequence length="262" mass="28166">MPYPKVSLLIALCYVSIGWGQFAIPEKPKKQTSVYDYVNLLPASQSKALEQKLIRYSDSTSTQIVVAIIRSTEGENINYLGAQWGQKWGIGQAEKDNGILVLLAKDDRRIAINTGYGVEGALTDFMSKRIIESIIIPEFKKGDYYGGLDKGSDAIFQVLNGEFKEERSFGNDQGFKFESLLPFIIFIIIIIILSRRNKNNRGGRGGGRKTGMDIWDMIILSNMGRSSRSSGGGFGGGGFGSGGFGGGFGGGGFGGGGASGGW</sequence>
<feature type="transmembrane region" description="Helical" evidence="1">
    <location>
        <begin position="177"/>
        <end position="194"/>
    </location>
</feature>
<dbReference type="STRING" id="346185.AAY42_15395"/>
<dbReference type="EMBL" id="LCTZ01000002">
    <property type="protein sequence ID" value="KQC31121.1"/>
    <property type="molecule type" value="Genomic_DNA"/>
</dbReference>